<evidence type="ECO:0008006" key="5">
    <source>
        <dbReference type="Google" id="ProtNLM"/>
    </source>
</evidence>
<feature type="compositionally biased region" description="Basic and acidic residues" evidence="2">
    <location>
        <begin position="75"/>
        <end position="84"/>
    </location>
</feature>
<feature type="region of interest" description="Disordered" evidence="2">
    <location>
        <begin position="60"/>
        <end position="109"/>
    </location>
</feature>
<keyword evidence="1" id="KW-0238">DNA-binding</keyword>
<accession>A0A067ED33</accession>
<feature type="region of interest" description="Disordered" evidence="2">
    <location>
        <begin position="1"/>
        <end position="31"/>
    </location>
</feature>
<dbReference type="InterPro" id="IPR052245">
    <property type="entry name" value="Plant_Stress_Dev_TF"/>
</dbReference>
<dbReference type="GO" id="GO:0006355">
    <property type="term" value="P:regulation of DNA-templated transcription"/>
    <property type="evidence" value="ECO:0007669"/>
    <property type="project" value="UniProtKB-ARBA"/>
</dbReference>
<reference evidence="3 4" key="1">
    <citation type="submission" date="2014-04" db="EMBL/GenBank/DDBJ databases">
        <authorList>
            <consortium name="International Citrus Genome Consortium"/>
            <person name="Gmitter F."/>
            <person name="Chen C."/>
            <person name="Farmerie W."/>
            <person name="Harkins T."/>
            <person name="Desany B."/>
            <person name="Mohiuddin M."/>
            <person name="Kodira C."/>
            <person name="Borodovsky M."/>
            <person name="Lomsadze A."/>
            <person name="Burns P."/>
            <person name="Jenkins J."/>
            <person name="Prochnik S."/>
            <person name="Shu S."/>
            <person name="Chapman J."/>
            <person name="Pitluck S."/>
            <person name="Schmutz J."/>
            <person name="Rokhsar D."/>
        </authorList>
    </citation>
    <scope>NUCLEOTIDE SEQUENCE</scope>
</reference>
<gene>
    <name evidence="3" type="ORF">CISIN_1g0164772mg</name>
</gene>
<sequence length="109" mass="11431">MTRRCSHCSNNGHNSRTCPTRGGGSSPGVGGLKLFGVRLTDGSIIKKSASMGNLSALHYHSSSSAAASPNPDSPLSDHVRDPNHLTDGYLSDDPAHGSGSSNRRCERKK</sequence>
<name>A0A067ED33_CITSI</name>
<evidence type="ECO:0000256" key="2">
    <source>
        <dbReference type="SAM" id="MobiDB-lite"/>
    </source>
</evidence>
<dbReference type="STRING" id="2711.A0A067ED33"/>
<feature type="compositionally biased region" description="Polar residues" evidence="2">
    <location>
        <begin position="7"/>
        <end position="18"/>
    </location>
</feature>
<feature type="compositionally biased region" description="Gly residues" evidence="2">
    <location>
        <begin position="21"/>
        <end position="31"/>
    </location>
</feature>
<dbReference type="EMBL" id="KK785047">
    <property type="protein sequence ID" value="KDO51781.1"/>
    <property type="molecule type" value="Genomic_DNA"/>
</dbReference>
<dbReference type="AlphaFoldDB" id="A0A067ED33"/>
<evidence type="ECO:0000313" key="4">
    <source>
        <dbReference type="Proteomes" id="UP000027120"/>
    </source>
</evidence>
<dbReference type="PANTHER" id="PTHR44191:SF4">
    <property type="entry name" value="OS01G0187900 PROTEIN"/>
    <property type="match status" value="1"/>
</dbReference>
<feature type="compositionally biased region" description="Low complexity" evidence="2">
    <location>
        <begin position="60"/>
        <end position="74"/>
    </location>
</feature>
<proteinExistence type="predicted"/>
<evidence type="ECO:0000256" key="1">
    <source>
        <dbReference type="ARBA" id="ARBA00023125"/>
    </source>
</evidence>
<organism evidence="3 4">
    <name type="scientific">Citrus sinensis</name>
    <name type="common">Sweet orange</name>
    <name type="synonym">Citrus aurantium var. sinensis</name>
    <dbReference type="NCBI Taxonomy" id="2711"/>
    <lineage>
        <taxon>Eukaryota</taxon>
        <taxon>Viridiplantae</taxon>
        <taxon>Streptophyta</taxon>
        <taxon>Embryophyta</taxon>
        <taxon>Tracheophyta</taxon>
        <taxon>Spermatophyta</taxon>
        <taxon>Magnoliopsida</taxon>
        <taxon>eudicotyledons</taxon>
        <taxon>Gunneridae</taxon>
        <taxon>Pentapetalae</taxon>
        <taxon>rosids</taxon>
        <taxon>malvids</taxon>
        <taxon>Sapindales</taxon>
        <taxon>Rutaceae</taxon>
        <taxon>Aurantioideae</taxon>
        <taxon>Citrus</taxon>
    </lineage>
</organism>
<dbReference type="GO" id="GO:0003677">
    <property type="term" value="F:DNA binding"/>
    <property type="evidence" value="ECO:0007669"/>
    <property type="project" value="UniProtKB-KW"/>
</dbReference>
<dbReference type="EMBL" id="KK785047">
    <property type="protein sequence ID" value="KDO51780.1"/>
    <property type="molecule type" value="Genomic_DNA"/>
</dbReference>
<dbReference type="PANTHER" id="PTHR44191">
    <property type="entry name" value="TRANSCRIPTION FACTOR KUA1"/>
    <property type="match status" value="1"/>
</dbReference>
<evidence type="ECO:0000313" key="3">
    <source>
        <dbReference type="EMBL" id="KDO51780.1"/>
    </source>
</evidence>
<keyword evidence="4" id="KW-1185">Reference proteome</keyword>
<feature type="non-terminal residue" evidence="3">
    <location>
        <position position="109"/>
    </location>
</feature>
<dbReference type="Proteomes" id="UP000027120">
    <property type="component" value="Unassembled WGS sequence"/>
</dbReference>
<protein>
    <recommendedName>
        <fullName evidence="5">CCHC-type domain-containing protein</fullName>
    </recommendedName>
</protein>